<dbReference type="Proteomes" id="UP000232323">
    <property type="component" value="Unassembled WGS sequence"/>
</dbReference>
<dbReference type="STRING" id="1157962.A0A250X9K4"/>
<dbReference type="EMBL" id="BEGY01000045">
    <property type="protein sequence ID" value="GAX79747.1"/>
    <property type="molecule type" value="Genomic_DNA"/>
</dbReference>
<dbReference type="InterPro" id="IPR011009">
    <property type="entry name" value="Kinase-like_dom_sf"/>
</dbReference>
<dbReference type="Gene3D" id="3.30.200.20">
    <property type="entry name" value="Phosphorylase Kinase, domain 1"/>
    <property type="match status" value="1"/>
</dbReference>
<dbReference type="GO" id="GO:0005737">
    <property type="term" value="C:cytoplasm"/>
    <property type="evidence" value="ECO:0007669"/>
    <property type="project" value="TreeGrafter"/>
</dbReference>
<dbReference type="SUPFAM" id="SSF56112">
    <property type="entry name" value="Protein kinase-like (PK-like)"/>
    <property type="match status" value="1"/>
</dbReference>
<gene>
    <name evidence="2" type="ORF">CEUSTIGMA_g7188.t1</name>
</gene>
<comment type="caution">
    <text evidence="2">The sequence shown here is derived from an EMBL/GenBank/DDBJ whole genome shotgun (WGS) entry which is preliminary data.</text>
</comment>
<dbReference type="PROSITE" id="PS00108">
    <property type="entry name" value="PROTEIN_KINASE_ST"/>
    <property type="match status" value="1"/>
</dbReference>
<evidence type="ECO:0000313" key="2">
    <source>
        <dbReference type="EMBL" id="GAX79747.1"/>
    </source>
</evidence>
<dbReference type="AlphaFoldDB" id="A0A250X9K4"/>
<dbReference type="InterPro" id="IPR000719">
    <property type="entry name" value="Prot_kinase_dom"/>
</dbReference>
<dbReference type="OrthoDB" id="780646at2759"/>
<protein>
    <recommendedName>
        <fullName evidence="1">Protein kinase domain-containing protein</fullName>
    </recommendedName>
</protein>
<evidence type="ECO:0000259" key="1">
    <source>
        <dbReference type="PROSITE" id="PS50011"/>
    </source>
</evidence>
<dbReference type="SMART" id="SM00220">
    <property type="entry name" value="S_TKc"/>
    <property type="match status" value="1"/>
</dbReference>
<name>A0A250X9K4_9CHLO</name>
<dbReference type="InterPro" id="IPR008271">
    <property type="entry name" value="Ser/Thr_kinase_AS"/>
</dbReference>
<dbReference type="Pfam" id="PF00069">
    <property type="entry name" value="Pkinase"/>
    <property type="match status" value="1"/>
</dbReference>
<organism evidence="2 3">
    <name type="scientific">Chlamydomonas eustigma</name>
    <dbReference type="NCBI Taxonomy" id="1157962"/>
    <lineage>
        <taxon>Eukaryota</taxon>
        <taxon>Viridiplantae</taxon>
        <taxon>Chlorophyta</taxon>
        <taxon>core chlorophytes</taxon>
        <taxon>Chlorophyceae</taxon>
        <taxon>CS clade</taxon>
        <taxon>Chlamydomonadales</taxon>
        <taxon>Chlamydomonadaceae</taxon>
        <taxon>Chlamydomonas</taxon>
    </lineage>
</organism>
<reference evidence="2 3" key="1">
    <citation type="submission" date="2017-08" db="EMBL/GenBank/DDBJ databases">
        <title>Acidophilic green algal genome provides insights into adaptation to an acidic environment.</title>
        <authorList>
            <person name="Hirooka S."/>
            <person name="Hirose Y."/>
            <person name="Kanesaki Y."/>
            <person name="Higuchi S."/>
            <person name="Fujiwara T."/>
            <person name="Onuma R."/>
            <person name="Era A."/>
            <person name="Ohbayashi R."/>
            <person name="Uzuka A."/>
            <person name="Nozaki H."/>
            <person name="Yoshikawa H."/>
            <person name="Miyagishima S.Y."/>
        </authorList>
    </citation>
    <scope>NUCLEOTIDE SEQUENCE [LARGE SCALE GENOMIC DNA]</scope>
    <source>
        <strain evidence="2 3">NIES-2499</strain>
    </source>
</reference>
<dbReference type="PROSITE" id="PS50011">
    <property type="entry name" value="PROTEIN_KINASE_DOM"/>
    <property type="match status" value="1"/>
</dbReference>
<dbReference type="CDD" id="cd00180">
    <property type="entry name" value="PKc"/>
    <property type="match status" value="1"/>
</dbReference>
<evidence type="ECO:0000313" key="3">
    <source>
        <dbReference type="Proteomes" id="UP000232323"/>
    </source>
</evidence>
<dbReference type="GO" id="GO:0004674">
    <property type="term" value="F:protein serine/threonine kinase activity"/>
    <property type="evidence" value="ECO:0007669"/>
    <property type="project" value="TreeGrafter"/>
</dbReference>
<feature type="domain" description="Protein kinase" evidence="1">
    <location>
        <begin position="87"/>
        <end position="361"/>
    </location>
</feature>
<dbReference type="PANTHER" id="PTHR24361">
    <property type="entry name" value="MITOGEN-ACTIVATED KINASE KINASE KINASE"/>
    <property type="match status" value="1"/>
</dbReference>
<dbReference type="Gene3D" id="1.10.510.10">
    <property type="entry name" value="Transferase(Phosphotransferase) domain 1"/>
    <property type="match status" value="1"/>
</dbReference>
<proteinExistence type="predicted"/>
<accession>A0A250X9K4</accession>
<dbReference type="InterPro" id="IPR053235">
    <property type="entry name" value="Ser_Thr_kinase"/>
</dbReference>
<sequence>MISSYKQGQVFATTYPNLAALFGQLGLKVPVSCDSLWDFCESLRKQRHLNCNNSCSCKGSVTFSQSAQMAVCTKSESISCKCCYCGLMTESLIGKGGFAEVYAKRDEATGQRVAMKQMTTGMPFRQFLHLAESCWAAEVLVMGAADHNHVLGCFGWDIQGLEEQVPKGGAVRRLYRMRFTMPLMAGSVEQSLMSSFLAPEQVAAWIQQAASGLHYLHTQLHVIHNDVKAGNFLVDPSGHLKLADLGLCTLMSQGQSYLLDTSGGCTPGYLAPERRGQINIANMENAKPGSFTPFACPASDVWALGVEFTRLYRRVAPEQRPLGNKLSADTALMCLAASCLKLVPADRITAHQLALLLERWLHGDKTAVEACALQLVSSEEVVTLLQNHPVQALSQKCDGVPAVSSILFSSWSSADSTDSCTTLHDGCSSYAPDSSDT</sequence>
<keyword evidence="3" id="KW-1185">Reference proteome</keyword>
<dbReference type="GO" id="GO:0005524">
    <property type="term" value="F:ATP binding"/>
    <property type="evidence" value="ECO:0007669"/>
    <property type="project" value="InterPro"/>
</dbReference>